<evidence type="ECO:0000313" key="3">
    <source>
        <dbReference type="Proteomes" id="UP000530424"/>
    </source>
</evidence>
<organism evidence="2 3">
    <name type="scientific">Nocardioides thalensis</name>
    <dbReference type="NCBI Taxonomy" id="1914755"/>
    <lineage>
        <taxon>Bacteria</taxon>
        <taxon>Bacillati</taxon>
        <taxon>Actinomycetota</taxon>
        <taxon>Actinomycetes</taxon>
        <taxon>Propionibacteriales</taxon>
        <taxon>Nocardioidaceae</taxon>
        <taxon>Nocardioides</taxon>
    </lineage>
</organism>
<feature type="compositionally biased region" description="Basic and acidic residues" evidence="1">
    <location>
        <begin position="1"/>
        <end position="16"/>
    </location>
</feature>
<protein>
    <submittedName>
        <fullName evidence="2">Uncharacterized protein</fullName>
    </submittedName>
</protein>
<comment type="caution">
    <text evidence="2">The sequence shown here is derived from an EMBL/GenBank/DDBJ whole genome shotgun (WGS) entry which is preliminary data.</text>
</comment>
<dbReference type="Proteomes" id="UP000530424">
    <property type="component" value="Unassembled WGS sequence"/>
</dbReference>
<dbReference type="EMBL" id="JACCFP010000001">
    <property type="protein sequence ID" value="NYJ01437.1"/>
    <property type="molecule type" value="Genomic_DNA"/>
</dbReference>
<dbReference type="AlphaFoldDB" id="A0A853C2M7"/>
<reference evidence="2 3" key="1">
    <citation type="submission" date="2020-07" db="EMBL/GenBank/DDBJ databases">
        <title>Sequencing the genomes of 1000 actinobacteria strains.</title>
        <authorList>
            <person name="Klenk H.-P."/>
        </authorList>
    </citation>
    <scope>NUCLEOTIDE SEQUENCE [LARGE SCALE GENOMIC DNA]</scope>
    <source>
        <strain evidence="2 3">DSM 103833</strain>
    </source>
</reference>
<dbReference type="RefSeq" id="WP_179667923.1">
    <property type="nucleotide sequence ID" value="NZ_JACCFP010000001.1"/>
</dbReference>
<accession>A0A853C2M7</accession>
<evidence type="ECO:0000256" key="1">
    <source>
        <dbReference type="SAM" id="MobiDB-lite"/>
    </source>
</evidence>
<sequence length="65" mass="7247">MTETPDDKHVDSRAELLPEEEQAGSDDPHDQAEQILRESRERTDDPEGTAAESTQTSNPDERPDA</sequence>
<gene>
    <name evidence="2" type="ORF">HNR19_002135</name>
</gene>
<proteinExistence type="predicted"/>
<feature type="region of interest" description="Disordered" evidence="1">
    <location>
        <begin position="1"/>
        <end position="65"/>
    </location>
</feature>
<feature type="compositionally biased region" description="Basic and acidic residues" evidence="1">
    <location>
        <begin position="26"/>
        <end position="45"/>
    </location>
</feature>
<name>A0A853C2M7_9ACTN</name>
<keyword evidence="3" id="KW-1185">Reference proteome</keyword>
<evidence type="ECO:0000313" key="2">
    <source>
        <dbReference type="EMBL" id="NYJ01437.1"/>
    </source>
</evidence>